<dbReference type="Pfam" id="PF00561">
    <property type="entry name" value="Abhydrolase_1"/>
    <property type="match status" value="1"/>
</dbReference>
<protein>
    <recommendedName>
        <fullName evidence="3">AB hydrolase-1 domain-containing protein</fullName>
    </recommendedName>
</protein>
<accession>A0A1S1Q1Y1</accession>
<dbReference type="AlphaFoldDB" id="A0A1S1Q1Y1"/>
<dbReference type="InterPro" id="IPR000073">
    <property type="entry name" value="AB_hydrolase_1"/>
</dbReference>
<feature type="compositionally biased region" description="Basic and acidic residues" evidence="1">
    <location>
        <begin position="442"/>
        <end position="453"/>
    </location>
</feature>
<dbReference type="RefSeq" id="WP_071092442.1">
    <property type="nucleotide sequence ID" value="NZ_MBLM01000192.1"/>
</dbReference>
<organism evidence="4 5">
    <name type="scientific">Parafrankia colletiae</name>
    <dbReference type="NCBI Taxonomy" id="573497"/>
    <lineage>
        <taxon>Bacteria</taxon>
        <taxon>Bacillati</taxon>
        <taxon>Actinomycetota</taxon>
        <taxon>Actinomycetes</taxon>
        <taxon>Frankiales</taxon>
        <taxon>Frankiaceae</taxon>
        <taxon>Parafrankia</taxon>
    </lineage>
</organism>
<keyword evidence="2" id="KW-0732">Signal</keyword>
<dbReference type="GO" id="GO:0003824">
    <property type="term" value="F:catalytic activity"/>
    <property type="evidence" value="ECO:0007669"/>
    <property type="project" value="UniProtKB-ARBA"/>
</dbReference>
<sequence length="453" mass="47940">MRYKKTLTAAGTAALTLTVLTGGGAAADVDTRARTITGALTDGSDYLIEVPSDWNGTLLLYSHGYTSRPDNPAQDVSNEEVGKALLADGYALAGSSFPGPGWQTPAALGSQIATIDQFAEQVGAPRRVIAWGHSMGGEITTLLAERAGDRIDGAVAMCPDTAGVVPWFNSYLDGAFTMRALLDPDGTVPLVGAEDPAAAADYWAALARTAQQTSEGRARLALAASFATLPPWSDLGTDEPGRHDYEAQQINQFHSFVSVFAGFQTLVRADMEAAAGGPFSWNIGVNYRELYADLGSGPKAEVAALYREAGLDLGDDLDALESAPRVAPSDPQAIDAMNAYAPTGELQVPLLTVHTTGDNLVFPNLEAAYADRVRANHEGALLRQTYTAAPGHCNFTTSEQIAAIETMDRRLSAGVWPSTSPAAMTERAAETGTDTSNYLHYRASDMPRPELRP</sequence>
<dbReference type="Gene3D" id="3.40.50.1820">
    <property type="entry name" value="alpha/beta hydrolase"/>
    <property type="match status" value="1"/>
</dbReference>
<reference evidence="5" key="1">
    <citation type="submission" date="2016-07" db="EMBL/GenBank/DDBJ databases">
        <title>Sequence Frankia sp. strain CcI1.17.</title>
        <authorList>
            <person name="Ghodhbane-Gtari F."/>
            <person name="Swanson E."/>
            <person name="Gueddou A."/>
            <person name="Morris K."/>
            <person name="Hezbri K."/>
            <person name="Ktari A."/>
            <person name="Nouioui I."/>
            <person name="Abebe-Akele F."/>
            <person name="Simpson S."/>
            <person name="Thomas K."/>
            <person name="Gtari M."/>
            <person name="Tisa L.S."/>
            <person name="Hurst S."/>
        </authorList>
    </citation>
    <scope>NUCLEOTIDE SEQUENCE [LARGE SCALE GENOMIC DNA]</scope>
    <source>
        <strain evidence="5">Cc1.17</strain>
    </source>
</reference>
<dbReference type="Proteomes" id="UP000179627">
    <property type="component" value="Unassembled WGS sequence"/>
</dbReference>
<dbReference type="SUPFAM" id="SSF53474">
    <property type="entry name" value="alpha/beta-Hydrolases"/>
    <property type="match status" value="1"/>
</dbReference>
<evidence type="ECO:0000259" key="3">
    <source>
        <dbReference type="Pfam" id="PF00561"/>
    </source>
</evidence>
<name>A0A1S1Q1Y1_9ACTN</name>
<gene>
    <name evidence="4" type="ORF">CC117_31425</name>
</gene>
<feature type="signal peptide" evidence="2">
    <location>
        <begin position="1"/>
        <end position="26"/>
    </location>
</feature>
<dbReference type="InterPro" id="IPR029058">
    <property type="entry name" value="AB_hydrolase_fold"/>
</dbReference>
<feature type="region of interest" description="Disordered" evidence="1">
    <location>
        <begin position="415"/>
        <end position="453"/>
    </location>
</feature>
<evidence type="ECO:0000256" key="1">
    <source>
        <dbReference type="SAM" id="MobiDB-lite"/>
    </source>
</evidence>
<dbReference type="EMBL" id="MBLM01000192">
    <property type="protein sequence ID" value="OHV27122.1"/>
    <property type="molecule type" value="Genomic_DNA"/>
</dbReference>
<dbReference type="OrthoDB" id="7197847at2"/>
<evidence type="ECO:0000256" key="2">
    <source>
        <dbReference type="SAM" id="SignalP"/>
    </source>
</evidence>
<keyword evidence="5" id="KW-1185">Reference proteome</keyword>
<evidence type="ECO:0000313" key="5">
    <source>
        <dbReference type="Proteomes" id="UP000179627"/>
    </source>
</evidence>
<feature type="chain" id="PRO_5010313135" description="AB hydrolase-1 domain-containing protein" evidence="2">
    <location>
        <begin position="27"/>
        <end position="453"/>
    </location>
</feature>
<comment type="caution">
    <text evidence="4">The sequence shown here is derived from an EMBL/GenBank/DDBJ whole genome shotgun (WGS) entry which is preliminary data.</text>
</comment>
<feature type="domain" description="AB hydrolase-1" evidence="3">
    <location>
        <begin position="62"/>
        <end position="229"/>
    </location>
</feature>
<proteinExistence type="predicted"/>
<evidence type="ECO:0000313" key="4">
    <source>
        <dbReference type="EMBL" id="OHV27122.1"/>
    </source>
</evidence>